<dbReference type="GO" id="GO:0005524">
    <property type="term" value="F:ATP binding"/>
    <property type="evidence" value="ECO:0007669"/>
    <property type="project" value="UniProtKB-KW"/>
</dbReference>
<evidence type="ECO:0000256" key="1">
    <source>
        <dbReference type="ARBA" id="ARBA00004305"/>
    </source>
</evidence>
<dbReference type="GO" id="GO:0004826">
    <property type="term" value="F:phenylalanine-tRNA ligase activity"/>
    <property type="evidence" value="ECO:0007669"/>
    <property type="project" value="UniProtKB-EC"/>
</dbReference>
<dbReference type="FunFam" id="3.30.930.10:FF:000053">
    <property type="entry name" value="Phenylalanyl-tRNA synthetase mitochondrial"/>
    <property type="match status" value="1"/>
</dbReference>
<evidence type="ECO:0000256" key="12">
    <source>
        <dbReference type="ARBA" id="ARBA00049255"/>
    </source>
</evidence>
<evidence type="ECO:0000259" key="15">
    <source>
        <dbReference type="PROSITE" id="PS50862"/>
    </source>
</evidence>
<evidence type="ECO:0000313" key="17">
    <source>
        <dbReference type="EMBL" id="RKF56005.1"/>
    </source>
</evidence>
<dbReference type="SUPFAM" id="SSF55681">
    <property type="entry name" value="Class II aaRS and biotin synthetases"/>
    <property type="match status" value="1"/>
</dbReference>
<dbReference type="FunFam" id="3.30.70.380:FF:000002">
    <property type="entry name" value="phenylalanine--tRNA ligase, mitochondrial"/>
    <property type="match status" value="1"/>
</dbReference>
<dbReference type="SUPFAM" id="SSF54991">
    <property type="entry name" value="Anticodon-binding domain of PheRS"/>
    <property type="match status" value="1"/>
</dbReference>
<keyword evidence="4 17" id="KW-0436">Ligase</keyword>
<evidence type="ECO:0000256" key="2">
    <source>
        <dbReference type="ARBA" id="ARBA00008226"/>
    </source>
</evidence>
<dbReference type="STRING" id="62708.A0A420HF29"/>
<evidence type="ECO:0000256" key="4">
    <source>
        <dbReference type="ARBA" id="ARBA00022598"/>
    </source>
</evidence>
<gene>
    <name evidence="17" type="ORF">GcM3_198026</name>
</gene>
<keyword evidence="8" id="KW-0809">Transit peptide</keyword>
<accession>A0A420HF29</accession>
<evidence type="ECO:0000256" key="11">
    <source>
        <dbReference type="ARBA" id="ARBA00031194"/>
    </source>
</evidence>
<keyword evidence="10" id="KW-0030">Aminoacyl-tRNA synthetase</keyword>
<evidence type="ECO:0000256" key="3">
    <source>
        <dbReference type="ARBA" id="ARBA00012814"/>
    </source>
</evidence>
<dbReference type="SMART" id="SM00896">
    <property type="entry name" value="FDX-ACB"/>
    <property type="match status" value="1"/>
</dbReference>
<keyword evidence="5" id="KW-0547">Nucleotide-binding</keyword>
<dbReference type="Proteomes" id="UP000283383">
    <property type="component" value="Unassembled WGS sequence"/>
</dbReference>
<dbReference type="Pfam" id="PF03147">
    <property type="entry name" value="FDX-ACB"/>
    <property type="match status" value="1"/>
</dbReference>
<dbReference type="Pfam" id="PF01409">
    <property type="entry name" value="tRNA-synt_2d"/>
    <property type="match status" value="2"/>
</dbReference>
<dbReference type="GO" id="GO:0006432">
    <property type="term" value="P:phenylalanyl-tRNA aminoacylation"/>
    <property type="evidence" value="ECO:0007669"/>
    <property type="project" value="InterPro"/>
</dbReference>
<keyword evidence="6" id="KW-0067">ATP-binding</keyword>
<dbReference type="InterPro" id="IPR045864">
    <property type="entry name" value="aa-tRNA-synth_II/BPL/LPL"/>
</dbReference>
<keyword evidence="18" id="KW-1185">Reference proteome</keyword>
<dbReference type="PANTHER" id="PTHR11538">
    <property type="entry name" value="PHENYLALANYL-TRNA SYNTHETASE"/>
    <property type="match status" value="1"/>
</dbReference>
<dbReference type="InterPro" id="IPR004530">
    <property type="entry name" value="Phe-tRNA-synth_IIc_mito"/>
</dbReference>
<dbReference type="GO" id="GO:0005759">
    <property type="term" value="C:mitochondrial matrix"/>
    <property type="evidence" value="ECO:0007669"/>
    <property type="project" value="UniProtKB-SubCell"/>
</dbReference>
<dbReference type="GO" id="GO:0000049">
    <property type="term" value="F:tRNA binding"/>
    <property type="evidence" value="ECO:0007669"/>
    <property type="project" value="InterPro"/>
</dbReference>
<evidence type="ECO:0000259" key="16">
    <source>
        <dbReference type="PROSITE" id="PS51447"/>
    </source>
</evidence>
<comment type="function">
    <text evidence="13">Is responsible for the charging of tRNA(Phe) with phenylalanine in mitochondrial translation.</text>
</comment>
<keyword evidence="7" id="KW-0648">Protein biosynthesis</keyword>
<sequence length="476" mass="54756">MIFSRNTTQPLVNKLKAVRCSGFVKAHYYFGQKIYNYSIYSSSSIEIDGNSYATDSWTNVSPNILSLIPARLHRQPDHPISLTRSVIETCFPAPTFTYHNSLSPVVSTYQNFDVLGFPLDHPGRSKSDTYYINKSTVLRTHTSAHQVDLFRENKNRGYLISADVYRRDAIDRSHYPVFHQMEGARIWDRRDGDITSAVMRDIEMIPGNNMIVTDLNHSTHPTRNLLQSNHKLEEVEAMSAHLKRSLEYVFCEVFSRVKKAAVLPNSGYTDKPLKLRWVEASFPFTSPSWELEIFWQGEWLEVLGCGIVQQSILNQANVPHQVGWAFGIGLERIAMLLFGIPDIRIFWSQDPRFLDQFKGLSTNLDKLKRYTPFSKYPGTFKDMAFWIKDTPGSTSNELNAKTHENDVMQIVRDVAGNTVENVTRIDEFKHPITGRISWCYRVNYRSLEKTLSSFEANALHDAVKEELVRKLDVQLR</sequence>
<evidence type="ECO:0000256" key="14">
    <source>
        <dbReference type="ARBA" id="ARBA00073229"/>
    </source>
</evidence>
<comment type="similarity">
    <text evidence="2">Belongs to the class-II aminoacyl-tRNA synthetase family.</text>
</comment>
<evidence type="ECO:0000256" key="6">
    <source>
        <dbReference type="ARBA" id="ARBA00022840"/>
    </source>
</evidence>
<dbReference type="PROSITE" id="PS50862">
    <property type="entry name" value="AA_TRNA_LIGASE_II"/>
    <property type="match status" value="1"/>
</dbReference>
<dbReference type="AlphaFoldDB" id="A0A420HF29"/>
<evidence type="ECO:0000256" key="10">
    <source>
        <dbReference type="ARBA" id="ARBA00023146"/>
    </source>
</evidence>
<proteinExistence type="inferred from homology"/>
<dbReference type="PANTHER" id="PTHR11538:SF41">
    <property type="entry name" value="PHENYLALANINE--TRNA LIGASE, MITOCHONDRIAL"/>
    <property type="match status" value="1"/>
</dbReference>
<comment type="subcellular location">
    <subcellularLocation>
        <location evidence="1">Mitochondrion matrix</location>
    </subcellularLocation>
</comment>
<dbReference type="CDD" id="cd00496">
    <property type="entry name" value="PheRS_alpha_core"/>
    <property type="match status" value="1"/>
</dbReference>
<keyword evidence="9" id="KW-0496">Mitochondrion</keyword>
<evidence type="ECO:0000256" key="9">
    <source>
        <dbReference type="ARBA" id="ARBA00023128"/>
    </source>
</evidence>
<feature type="domain" description="Aminoacyl-transfer RNA synthetases class-II family profile" evidence="15">
    <location>
        <begin position="162"/>
        <end position="372"/>
    </location>
</feature>
<dbReference type="PROSITE" id="PS51447">
    <property type="entry name" value="FDX_ACB"/>
    <property type="match status" value="1"/>
</dbReference>
<evidence type="ECO:0000256" key="8">
    <source>
        <dbReference type="ARBA" id="ARBA00022946"/>
    </source>
</evidence>
<dbReference type="InterPro" id="IPR036690">
    <property type="entry name" value="Fdx_antiC-bd_sf"/>
</dbReference>
<evidence type="ECO:0000256" key="13">
    <source>
        <dbReference type="ARBA" id="ARBA00057761"/>
    </source>
</evidence>
<dbReference type="EC" id="6.1.1.20" evidence="3"/>
<evidence type="ECO:0000313" key="18">
    <source>
        <dbReference type="Proteomes" id="UP000283383"/>
    </source>
</evidence>
<protein>
    <recommendedName>
        <fullName evidence="14">Phenylalanine--tRNA ligase, mitochondrial</fullName>
        <ecNumber evidence="3">6.1.1.20</ecNumber>
    </recommendedName>
    <alternativeName>
        <fullName evidence="11">Phenylalanyl-tRNA synthetase</fullName>
    </alternativeName>
</protein>
<evidence type="ECO:0000256" key="7">
    <source>
        <dbReference type="ARBA" id="ARBA00022917"/>
    </source>
</evidence>
<name>A0A420HF29_9PEZI</name>
<comment type="caution">
    <text evidence="17">The sequence shown here is derived from an EMBL/GenBank/DDBJ whole genome shotgun (WGS) entry which is preliminary data.</text>
</comment>
<evidence type="ECO:0000256" key="5">
    <source>
        <dbReference type="ARBA" id="ARBA00022741"/>
    </source>
</evidence>
<reference evidence="17 18" key="1">
    <citation type="journal article" date="2018" name="BMC Genomics">
        <title>Comparative genome analyses reveal sequence features reflecting distinct modes of host-adaptation between dicot and monocot powdery mildew.</title>
        <authorList>
            <person name="Wu Y."/>
            <person name="Ma X."/>
            <person name="Pan Z."/>
            <person name="Kale S.D."/>
            <person name="Song Y."/>
            <person name="King H."/>
            <person name="Zhang Q."/>
            <person name="Presley C."/>
            <person name="Deng X."/>
            <person name="Wei C.I."/>
            <person name="Xiao S."/>
        </authorList>
    </citation>
    <scope>NUCLEOTIDE SEQUENCE [LARGE SCALE GENOMIC DNA]</scope>
    <source>
        <strain evidence="17">UMSG3</strain>
    </source>
</reference>
<dbReference type="InterPro" id="IPR006195">
    <property type="entry name" value="aa-tRNA-synth_II"/>
</dbReference>
<dbReference type="Gene3D" id="3.30.70.380">
    <property type="entry name" value="Ferrodoxin-fold anticodon-binding domain"/>
    <property type="match status" value="1"/>
</dbReference>
<dbReference type="Gene3D" id="3.30.930.10">
    <property type="entry name" value="Bira Bifunctional Protein, Domain 2"/>
    <property type="match status" value="1"/>
</dbReference>
<dbReference type="EMBL" id="MCBQ01019871">
    <property type="protein sequence ID" value="RKF56005.1"/>
    <property type="molecule type" value="Genomic_DNA"/>
</dbReference>
<feature type="domain" description="FDX-ACB" evidence="16">
    <location>
        <begin position="374"/>
        <end position="476"/>
    </location>
</feature>
<comment type="catalytic activity">
    <reaction evidence="12">
        <text>tRNA(Phe) + L-phenylalanine + ATP = L-phenylalanyl-tRNA(Phe) + AMP + diphosphate + H(+)</text>
        <dbReference type="Rhea" id="RHEA:19413"/>
        <dbReference type="Rhea" id="RHEA-COMP:9668"/>
        <dbReference type="Rhea" id="RHEA-COMP:9699"/>
        <dbReference type="ChEBI" id="CHEBI:15378"/>
        <dbReference type="ChEBI" id="CHEBI:30616"/>
        <dbReference type="ChEBI" id="CHEBI:33019"/>
        <dbReference type="ChEBI" id="CHEBI:58095"/>
        <dbReference type="ChEBI" id="CHEBI:78442"/>
        <dbReference type="ChEBI" id="CHEBI:78531"/>
        <dbReference type="ChEBI" id="CHEBI:456215"/>
        <dbReference type="EC" id="6.1.1.20"/>
    </reaction>
</comment>
<dbReference type="InterPro" id="IPR002319">
    <property type="entry name" value="Phenylalanyl-tRNA_Synthase"/>
</dbReference>
<dbReference type="InterPro" id="IPR005121">
    <property type="entry name" value="Fdx_antiC-bd"/>
</dbReference>
<organism evidence="17 18">
    <name type="scientific">Golovinomyces cichoracearum</name>
    <dbReference type="NCBI Taxonomy" id="62708"/>
    <lineage>
        <taxon>Eukaryota</taxon>
        <taxon>Fungi</taxon>
        <taxon>Dikarya</taxon>
        <taxon>Ascomycota</taxon>
        <taxon>Pezizomycotina</taxon>
        <taxon>Leotiomycetes</taxon>
        <taxon>Erysiphales</taxon>
        <taxon>Erysiphaceae</taxon>
        <taxon>Golovinomyces</taxon>
    </lineage>
</organism>
<dbReference type="NCBIfam" id="TIGR00469">
    <property type="entry name" value="pheS_mito"/>
    <property type="match status" value="1"/>
</dbReference>